<dbReference type="InterPro" id="IPR024909">
    <property type="entry name" value="Cys-tRNA/MSH_ligase"/>
</dbReference>
<dbReference type="InterPro" id="IPR017812">
    <property type="entry name" value="Mycothiol_ligase_MshC"/>
</dbReference>
<feature type="binding site" evidence="10">
    <location>
        <position position="46"/>
    </location>
    <ligand>
        <name>Zn(2+)</name>
        <dbReference type="ChEBI" id="CHEBI:29105"/>
    </ligand>
</feature>
<feature type="binding site" evidence="10">
    <location>
        <position position="257"/>
    </location>
    <ligand>
        <name>Zn(2+)</name>
        <dbReference type="ChEBI" id="CHEBI:29105"/>
    </ligand>
</feature>
<dbReference type="GO" id="GO:0008270">
    <property type="term" value="F:zinc ion binding"/>
    <property type="evidence" value="ECO:0007669"/>
    <property type="project" value="UniProtKB-UniRule"/>
</dbReference>
<feature type="domain" description="tRNA synthetases class I catalytic" evidence="11">
    <location>
        <begin position="39"/>
        <end position="337"/>
    </location>
</feature>
<dbReference type="Pfam" id="PF01406">
    <property type="entry name" value="tRNA-synt_1e"/>
    <property type="match status" value="1"/>
</dbReference>
<organism evidence="12 13">
    <name type="scientific">Naumannella halotolerans</name>
    <dbReference type="NCBI Taxonomy" id="993414"/>
    <lineage>
        <taxon>Bacteria</taxon>
        <taxon>Bacillati</taxon>
        <taxon>Actinomycetota</taxon>
        <taxon>Actinomycetes</taxon>
        <taxon>Propionibacteriales</taxon>
        <taxon>Propionibacteriaceae</taxon>
        <taxon>Naumannella</taxon>
    </lineage>
</organism>
<comment type="function">
    <text evidence="1 10">Catalyzes the ATP-dependent condensation of GlcN-Ins and L-cysteine to form L-Cys-GlcN-Ins.</text>
</comment>
<dbReference type="NCBIfam" id="TIGR03447">
    <property type="entry name" value="mycothiol_MshC"/>
    <property type="match status" value="1"/>
</dbReference>
<evidence type="ECO:0000256" key="4">
    <source>
        <dbReference type="ARBA" id="ARBA00022598"/>
    </source>
</evidence>
<evidence type="ECO:0000256" key="9">
    <source>
        <dbReference type="ARBA" id="ARBA00048350"/>
    </source>
</evidence>
<sequence length="412" mass="45108">MQAWPHPAIPSLLPDPTAGPVRIFDSLTDQVTEVGPSSGTARLYVCGITPYDATHLGHAATYVAFDLLQRQWRDVGLNVNYVQNITDVDDPLLERARATGEDWQELAAREVQLFRTDMAALNVIPPADYVGVVEAIPLITELLATYGEDAIYQLDDEYPDWYFRADRAPHLGELSKLGPEESLRLFGERGGDPDRAGKQNPLDWLVWRAARPDEPAWDSPLGPGRPGWHIECTAIANRFLGQTFDVEGGGSDLIFPHHEMSAAEAEVAFGVPFAKVYAHAGMVGYEGEKMSKSLGNLVLVSKLREAGEDPMAVRLVLLSHHWHEDWSYDDAQLQAATERLTRWREAAGRETVPEVSSVIAAVRTAMRDNLDSPSALAAIDEWAASDGEEPGAGAADLVDAIDALLGVRLGNR</sequence>
<dbReference type="RefSeq" id="WP_133753638.1">
    <property type="nucleotide sequence ID" value="NZ_CP171129.1"/>
</dbReference>
<dbReference type="InterPro" id="IPR032678">
    <property type="entry name" value="tRNA-synt_1_cat_dom"/>
</dbReference>
<dbReference type="EC" id="6.3.1.13" evidence="10"/>
<dbReference type="Proteomes" id="UP000295371">
    <property type="component" value="Unassembled WGS sequence"/>
</dbReference>
<keyword evidence="8 10" id="KW-0067">ATP-binding</keyword>
<evidence type="ECO:0000256" key="5">
    <source>
        <dbReference type="ARBA" id="ARBA00022723"/>
    </source>
</evidence>
<feature type="short sequence motif" description="'HIGH' region" evidence="10">
    <location>
        <begin position="48"/>
        <end position="58"/>
    </location>
</feature>
<dbReference type="Gene3D" id="3.40.50.620">
    <property type="entry name" value="HUPs"/>
    <property type="match status" value="1"/>
</dbReference>
<feature type="binding site" evidence="10">
    <location>
        <position position="232"/>
    </location>
    <ligand>
        <name>Zn(2+)</name>
        <dbReference type="ChEBI" id="CHEBI:29105"/>
    </ligand>
</feature>
<dbReference type="PANTHER" id="PTHR10890">
    <property type="entry name" value="CYSTEINYL-TRNA SYNTHETASE"/>
    <property type="match status" value="1"/>
</dbReference>
<keyword evidence="6 10" id="KW-0547">Nucleotide-binding</keyword>
<feature type="binding site" evidence="10">
    <location>
        <position position="283"/>
    </location>
    <ligand>
        <name>L-cysteinyl-5'-AMP</name>
        <dbReference type="ChEBI" id="CHEBI:144924"/>
    </ligand>
</feature>
<dbReference type="EMBL" id="SOAW01000001">
    <property type="protein sequence ID" value="TDT33069.1"/>
    <property type="molecule type" value="Genomic_DNA"/>
</dbReference>
<dbReference type="OrthoDB" id="9815130at2"/>
<dbReference type="SUPFAM" id="SSF52374">
    <property type="entry name" value="Nucleotidylyl transferase"/>
    <property type="match status" value="1"/>
</dbReference>
<evidence type="ECO:0000256" key="3">
    <source>
        <dbReference type="ARBA" id="ARBA00011245"/>
    </source>
</evidence>
<feature type="short sequence motif" description="'ERGGDP' region" evidence="10">
    <location>
        <begin position="188"/>
        <end position="193"/>
    </location>
</feature>
<dbReference type="GO" id="GO:0006423">
    <property type="term" value="P:cysteinyl-tRNA aminoacylation"/>
    <property type="evidence" value="ECO:0007669"/>
    <property type="project" value="TreeGrafter"/>
</dbReference>
<dbReference type="AlphaFoldDB" id="A0A4R7J9L9"/>
<comment type="similarity">
    <text evidence="2 10">Belongs to the class-I aminoacyl-tRNA synthetase family. MshC subfamily.</text>
</comment>
<feature type="binding site" evidence="10">
    <location>
        <begin position="84"/>
        <end position="86"/>
    </location>
    <ligand>
        <name>L-cysteinyl-5'-AMP</name>
        <dbReference type="ChEBI" id="CHEBI:144924"/>
    </ligand>
</feature>
<feature type="binding site" evidence="10">
    <location>
        <position position="61"/>
    </location>
    <ligand>
        <name>L-cysteinyl-5'-AMP</name>
        <dbReference type="ChEBI" id="CHEBI:144924"/>
    </ligand>
</feature>
<dbReference type="CDD" id="cd00672">
    <property type="entry name" value="CysRS_core"/>
    <property type="match status" value="1"/>
</dbReference>
<dbReference type="GO" id="GO:0005829">
    <property type="term" value="C:cytosol"/>
    <property type="evidence" value="ECO:0007669"/>
    <property type="project" value="TreeGrafter"/>
</dbReference>
<dbReference type="PRINTS" id="PR00983">
    <property type="entry name" value="TRNASYNTHCYS"/>
</dbReference>
<evidence type="ECO:0000256" key="2">
    <source>
        <dbReference type="ARBA" id="ARBA00007723"/>
    </source>
</evidence>
<evidence type="ECO:0000256" key="7">
    <source>
        <dbReference type="ARBA" id="ARBA00022833"/>
    </source>
</evidence>
<proteinExistence type="inferred from homology"/>
<evidence type="ECO:0000313" key="13">
    <source>
        <dbReference type="Proteomes" id="UP000295371"/>
    </source>
</evidence>
<feature type="binding site" evidence="10">
    <location>
        <begin position="250"/>
        <end position="252"/>
    </location>
    <ligand>
        <name>L-cysteinyl-5'-AMP</name>
        <dbReference type="ChEBI" id="CHEBI:144924"/>
    </ligand>
</feature>
<keyword evidence="13" id="KW-1185">Reference proteome</keyword>
<dbReference type="GO" id="GO:0035446">
    <property type="term" value="F:cysteine-glucosaminylinositol ligase activity"/>
    <property type="evidence" value="ECO:0007669"/>
    <property type="project" value="UniProtKB-UniRule"/>
</dbReference>
<feature type="short sequence motif" description="'KMSKS' region" evidence="10">
    <location>
        <begin position="289"/>
        <end position="293"/>
    </location>
</feature>
<keyword evidence="4 10" id="KW-0436">Ligase</keyword>
<dbReference type="Gene3D" id="1.20.120.640">
    <property type="entry name" value="Anticodon-binding domain of a subclass of class I aminoacyl-tRNA synthetases"/>
    <property type="match status" value="1"/>
</dbReference>
<dbReference type="HAMAP" id="MF_01697">
    <property type="entry name" value="MshC"/>
    <property type="match status" value="1"/>
</dbReference>
<dbReference type="GO" id="GO:0004817">
    <property type="term" value="F:cysteine-tRNA ligase activity"/>
    <property type="evidence" value="ECO:0007669"/>
    <property type="project" value="TreeGrafter"/>
</dbReference>
<evidence type="ECO:0000256" key="8">
    <source>
        <dbReference type="ARBA" id="ARBA00022840"/>
    </source>
</evidence>
<name>A0A4R7J9L9_9ACTN</name>
<comment type="catalytic activity">
    <reaction evidence="9 10">
        <text>1D-myo-inositol 2-amino-2-deoxy-alpha-D-glucopyranoside + L-cysteine + ATP = 1D-myo-inositol 2-(L-cysteinylamino)-2-deoxy-alpha-D-glucopyranoside + AMP + diphosphate + H(+)</text>
        <dbReference type="Rhea" id="RHEA:26176"/>
        <dbReference type="ChEBI" id="CHEBI:15378"/>
        <dbReference type="ChEBI" id="CHEBI:30616"/>
        <dbReference type="ChEBI" id="CHEBI:33019"/>
        <dbReference type="ChEBI" id="CHEBI:35235"/>
        <dbReference type="ChEBI" id="CHEBI:58886"/>
        <dbReference type="ChEBI" id="CHEBI:58887"/>
        <dbReference type="ChEBI" id="CHEBI:456215"/>
        <dbReference type="EC" id="6.3.1.13"/>
    </reaction>
</comment>
<dbReference type="PANTHER" id="PTHR10890:SF3">
    <property type="entry name" value="CYSTEINE--TRNA LIGASE, CYTOPLASMIC"/>
    <property type="match status" value="1"/>
</dbReference>
<dbReference type="GO" id="GO:0005524">
    <property type="term" value="F:ATP binding"/>
    <property type="evidence" value="ECO:0007669"/>
    <property type="project" value="UniProtKB-KW"/>
</dbReference>
<evidence type="ECO:0000256" key="6">
    <source>
        <dbReference type="ARBA" id="ARBA00022741"/>
    </source>
</evidence>
<evidence type="ECO:0000256" key="1">
    <source>
        <dbReference type="ARBA" id="ARBA00003679"/>
    </source>
</evidence>
<evidence type="ECO:0000313" key="12">
    <source>
        <dbReference type="EMBL" id="TDT33069.1"/>
    </source>
</evidence>
<evidence type="ECO:0000256" key="10">
    <source>
        <dbReference type="HAMAP-Rule" id="MF_01697"/>
    </source>
</evidence>
<keyword evidence="5 10" id="KW-0479">Metal-binding</keyword>
<comment type="caution">
    <text evidence="12">The sequence shown here is derived from an EMBL/GenBank/DDBJ whole genome shotgun (WGS) entry which is preliminary data.</text>
</comment>
<accession>A0A4R7J9L9</accession>
<reference evidence="12 13" key="1">
    <citation type="submission" date="2019-03" db="EMBL/GenBank/DDBJ databases">
        <title>Genomic Encyclopedia of Archaeal and Bacterial Type Strains, Phase II (KMG-II): from individual species to whole genera.</title>
        <authorList>
            <person name="Goeker M."/>
        </authorList>
    </citation>
    <scope>NUCLEOTIDE SEQUENCE [LARGE SCALE GENOMIC DNA]</scope>
    <source>
        <strain evidence="12 13">DSM 24323</strain>
    </source>
</reference>
<feature type="binding site" evidence="10">
    <location>
        <begin position="46"/>
        <end position="49"/>
    </location>
    <ligand>
        <name>L-cysteinyl-5'-AMP</name>
        <dbReference type="ChEBI" id="CHEBI:144924"/>
    </ligand>
</feature>
<protein>
    <recommendedName>
        <fullName evidence="10">L-cysteine:1D-myo-inositol 2-amino-2-deoxy-alpha-D-glucopyranoside ligase</fullName>
        <shortName evidence="10">L-Cys:GlcN-Ins ligase</shortName>
        <ecNumber evidence="10">6.3.1.13</ecNumber>
    </recommendedName>
    <alternativeName>
        <fullName evidence="10">Mycothiol ligase</fullName>
        <shortName evidence="10">MSH ligase</shortName>
    </alternativeName>
</protein>
<gene>
    <name evidence="10" type="primary">mshC</name>
    <name evidence="12" type="ORF">CLV29_0666</name>
</gene>
<keyword evidence="7 10" id="KW-0862">Zinc</keyword>
<dbReference type="InterPro" id="IPR014729">
    <property type="entry name" value="Rossmann-like_a/b/a_fold"/>
</dbReference>
<comment type="subunit">
    <text evidence="3 10">Monomer.</text>
</comment>
<feature type="binding site" evidence="10">
    <location>
        <position position="228"/>
    </location>
    <ligand>
        <name>L-cysteinyl-5'-AMP</name>
        <dbReference type="ChEBI" id="CHEBI:144924"/>
    </ligand>
</feature>
<comment type="cofactor">
    <cofactor evidence="10">
        <name>Zn(2+)</name>
        <dbReference type="ChEBI" id="CHEBI:29105"/>
    </cofactor>
    <text evidence="10">Binds 1 zinc ion per subunit.</text>
</comment>
<dbReference type="GO" id="GO:0010125">
    <property type="term" value="P:mycothiol biosynthetic process"/>
    <property type="evidence" value="ECO:0007669"/>
    <property type="project" value="UniProtKB-UniRule"/>
</dbReference>
<evidence type="ECO:0000259" key="11">
    <source>
        <dbReference type="Pfam" id="PF01406"/>
    </source>
</evidence>